<dbReference type="Pfam" id="PF00571">
    <property type="entry name" value="CBS"/>
    <property type="match status" value="1"/>
</dbReference>
<organism evidence="2 3">
    <name type="scientific">Microcoleus anatoxicus PTRS2</name>
    <dbReference type="NCBI Taxonomy" id="2705321"/>
    <lineage>
        <taxon>Bacteria</taxon>
        <taxon>Bacillati</taxon>
        <taxon>Cyanobacteriota</taxon>
        <taxon>Cyanophyceae</taxon>
        <taxon>Oscillatoriophycideae</taxon>
        <taxon>Oscillatoriales</taxon>
        <taxon>Microcoleaceae</taxon>
        <taxon>Microcoleus</taxon>
        <taxon>Microcoleus anatoxicus</taxon>
    </lineage>
</organism>
<feature type="non-terminal residue" evidence="2">
    <location>
        <position position="1"/>
    </location>
</feature>
<name>A0ABU8YRV6_9CYAN</name>
<dbReference type="Gene3D" id="3.10.580.10">
    <property type="entry name" value="CBS-domain"/>
    <property type="match status" value="1"/>
</dbReference>
<evidence type="ECO:0000259" key="1">
    <source>
        <dbReference type="Pfam" id="PF00571"/>
    </source>
</evidence>
<keyword evidence="3" id="KW-1185">Reference proteome</keyword>
<dbReference type="EMBL" id="JBBLXS010000278">
    <property type="protein sequence ID" value="MEK0186938.1"/>
    <property type="molecule type" value="Genomic_DNA"/>
</dbReference>
<sequence>IRVLPIINEDETVYGVASPESILSYLKSHQKFCQLKAERFLALPEVSGMEQPYTLLPSDTLAQARFAMKYLPIEHITICDRDGNLLGMVDKKQVTTLTHPMYFSLMGISLSEIMKPVTKLCLVEKSQTLQECINAYLNRGFKEVVIIEQLAGNIYPKMVVTPIDILQFRGQVYRQI</sequence>
<comment type="caution">
    <text evidence="2">The sequence shown here is derived from an EMBL/GenBank/DDBJ whole genome shotgun (WGS) entry which is preliminary data.</text>
</comment>
<accession>A0ABU8YRV6</accession>
<dbReference type="InterPro" id="IPR000644">
    <property type="entry name" value="CBS_dom"/>
</dbReference>
<dbReference type="InterPro" id="IPR046342">
    <property type="entry name" value="CBS_dom_sf"/>
</dbReference>
<dbReference type="RefSeq" id="WP_340541692.1">
    <property type="nucleotide sequence ID" value="NZ_JBBLXS010000278.1"/>
</dbReference>
<protein>
    <submittedName>
        <fullName evidence="2">CBS domain-containing protein</fullName>
    </submittedName>
</protein>
<dbReference type="Proteomes" id="UP001384579">
    <property type="component" value="Unassembled WGS sequence"/>
</dbReference>
<evidence type="ECO:0000313" key="2">
    <source>
        <dbReference type="EMBL" id="MEK0186938.1"/>
    </source>
</evidence>
<gene>
    <name evidence="2" type="ORF">WMG39_19085</name>
</gene>
<dbReference type="SUPFAM" id="SSF54631">
    <property type="entry name" value="CBS-domain pair"/>
    <property type="match status" value="1"/>
</dbReference>
<reference evidence="2 3" key="1">
    <citation type="journal article" date="2020" name="Harmful Algae">
        <title>Molecular and morphological characterization of a novel dihydroanatoxin-a producing Microcoleus species (cyanobacteria) from the Russian River, California, USA.</title>
        <authorList>
            <person name="Conklin K.Y."/>
            <person name="Stancheva R."/>
            <person name="Otten T.G."/>
            <person name="Fadness R."/>
            <person name="Boyer G.L."/>
            <person name="Read B."/>
            <person name="Zhang X."/>
            <person name="Sheath R.G."/>
        </authorList>
    </citation>
    <scope>NUCLEOTIDE SEQUENCE [LARGE SCALE GENOMIC DNA]</scope>
    <source>
        <strain evidence="2 3">PTRS2</strain>
    </source>
</reference>
<feature type="domain" description="CBS" evidence="1">
    <location>
        <begin position="50"/>
        <end position="94"/>
    </location>
</feature>
<evidence type="ECO:0000313" key="3">
    <source>
        <dbReference type="Proteomes" id="UP001384579"/>
    </source>
</evidence>
<proteinExistence type="predicted"/>